<dbReference type="Pfam" id="PF11320">
    <property type="entry name" value="DUF3122"/>
    <property type="match status" value="1"/>
</dbReference>
<dbReference type="EMBL" id="CAIH01000381">
    <property type="protein sequence ID" value="CCH94779.1"/>
    <property type="molecule type" value="Genomic_DNA"/>
</dbReference>
<comment type="caution">
    <text evidence="1">The sequence shown here is derived from an EMBL/GenBank/DDBJ whole genome shotgun (WGS) entry which is preliminary data.</text>
</comment>
<dbReference type="InterPro" id="IPR021469">
    <property type="entry name" value="DUF3122"/>
</dbReference>
<evidence type="ECO:0008006" key="3">
    <source>
        <dbReference type="Google" id="ProtNLM"/>
    </source>
</evidence>
<accession>A0A836UXY0</accession>
<name>A0A836UXY0_MICAE</name>
<evidence type="ECO:0000313" key="1">
    <source>
        <dbReference type="EMBL" id="CCH94779.1"/>
    </source>
</evidence>
<dbReference type="Proteomes" id="UP000005806">
    <property type="component" value="Unassembled WGS sequence"/>
</dbReference>
<organism evidence="1 2">
    <name type="scientific">Microcystis aeruginosa PCC 9432</name>
    <dbReference type="NCBI Taxonomy" id="1160280"/>
    <lineage>
        <taxon>Bacteria</taxon>
        <taxon>Bacillati</taxon>
        <taxon>Cyanobacteriota</taxon>
        <taxon>Cyanophyceae</taxon>
        <taxon>Oscillatoriophycideae</taxon>
        <taxon>Chroococcales</taxon>
        <taxon>Microcystaceae</taxon>
        <taxon>Microcystis</taxon>
    </lineage>
</organism>
<evidence type="ECO:0000313" key="2">
    <source>
        <dbReference type="Proteomes" id="UP000005806"/>
    </source>
</evidence>
<proteinExistence type="predicted"/>
<protein>
    <recommendedName>
        <fullName evidence="3">DUF3122 domain-containing protein</fullName>
    </recommendedName>
</protein>
<dbReference type="AlphaFoldDB" id="A0A836UXY0"/>
<sequence length="190" mass="21172">MAQVPKLVSYFLANVNKVMKRFLLLFCVLVSFLLFISLKIDFSLSALALTRQQLEGPGQLLYQSRHSLRDDVGSPWQVVLFKRVKDGETVEISLRLVGFPEGIEFLHPERLTITTAKGQILAAEDAFAQESPAANVGQYKMQDILTQLPVTEAIELSLPLDNPRALTIPTPVLLEWQSLLFSVNGGNPNH</sequence>
<reference evidence="1 2" key="1">
    <citation type="submission" date="2012-04" db="EMBL/GenBank/DDBJ databases">
        <authorList>
            <person name="Genoscope - CEA"/>
        </authorList>
    </citation>
    <scope>NUCLEOTIDE SEQUENCE [LARGE SCALE GENOMIC DNA]</scope>
    <source>
        <strain evidence="1 2">9432</strain>
    </source>
</reference>
<gene>
    <name evidence="1" type="ORF">MICCA_470022</name>
</gene>